<proteinExistence type="predicted"/>
<dbReference type="STRING" id="588602.SAMN04487991_2421"/>
<dbReference type="Proteomes" id="UP000199630">
    <property type="component" value="Unassembled WGS sequence"/>
</dbReference>
<feature type="chain" id="PRO_5011566850" description="Transglycosylase SLT domain-containing protein" evidence="1">
    <location>
        <begin position="37"/>
        <end position="197"/>
    </location>
</feature>
<accession>A0A1I3SEX8</accession>
<dbReference type="AlphaFoldDB" id="A0A1I3SEX8"/>
<organism evidence="2 3">
    <name type="scientific">Celeribacter neptunius</name>
    <dbReference type="NCBI Taxonomy" id="588602"/>
    <lineage>
        <taxon>Bacteria</taxon>
        <taxon>Pseudomonadati</taxon>
        <taxon>Pseudomonadota</taxon>
        <taxon>Alphaproteobacteria</taxon>
        <taxon>Rhodobacterales</taxon>
        <taxon>Roseobacteraceae</taxon>
        <taxon>Celeribacter</taxon>
    </lineage>
</organism>
<evidence type="ECO:0000313" key="2">
    <source>
        <dbReference type="EMBL" id="SFJ56532.1"/>
    </source>
</evidence>
<evidence type="ECO:0008006" key="4">
    <source>
        <dbReference type="Google" id="ProtNLM"/>
    </source>
</evidence>
<evidence type="ECO:0000313" key="3">
    <source>
        <dbReference type="Proteomes" id="UP000199630"/>
    </source>
</evidence>
<feature type="signal peptide" evidence="1">
    <location>
        <begin position="1"/>
        <end position="36"/>
    </location>
</feature>
<dbReference type="RefSeq" id="WP_143093090.1">
    <property type="nucleotide sequence ID" value="NZ_FORH01000004.1"/>
</dbReference>
<evidence type="ECO:0000256" key="1">
    <source>
        <dbReference type="SAM" id="SignalP"/>
    </source>
</evidence>
<name>A0A1I3SEX8_9RHOB</name>
<keyword evidence="1" id="KW-0732">Signal</keyword>
<protein>
    <recommendedName>
        <fullName evidence="4">Transglycosylase SLT domain-containing protein</fullName>
    </recommendedName>
</protein>
<dbReference type="EMBL" id="FORH01000004">
    <property type="protein sequence ID" value="SFJ56532.1"/>
    <property type="molecule type" value="Genomic_DNA"/>
</dbReference>
<sequence length="197" mass="21242">MSGKLWNTNKLYGLAQVTLRAAGIAAILLAPNTAQAAKPRSTQEQSQQQDAAAIASSIPYIVPTDYGGSVKKRLSDIYALRKSARKVEITGAACMSSCTMLLGLENTCVDPKTVFGFHGPSRNGQPLEPALFDQVSKIISRHYPAELQVWYMTVARYNLSGINTMTGAELIRLGAARSCETNASAIRSPRPKLRPSS</sequence>
<gene>
    <name evidence="2" type="ORF">SAMN04487991_2421</name>
</gene>
<keyword evidence="3" id="KW-1185">Reference proteome</keyword>
<reference evidence="3" key="1">
    <citation type="submission" date="2016-10" db="EMBL/GenBank/DDBJ databases">
        <authorList>
            <person name="Varghese N."/>
            <person name="Submissions S."/>
        </authorList>
    </citation>
    <scope>NUCLEOTIDE SEQUENCE [LARGE SCALE GENOMIC DNA]</scope>
    <source>
        <strain evidence="3">DSM 26471</strain>
    </source>
</reference>
<dbReference type="OrthoDB" id="7774376at2"/>